<name>A0A1G2DD24_9BACT</name>
<keyword evidence="1" id="KW-0812">Transmembrane</keyword>
<protein>
    <recommendedName>
        <fullName evidence="4">DUF5671 domain-containing protein</fullName>
    </recommendedName>
</protein>
<gene>
    <name evidence="2" type="ORF">A3C93_01925</name>
</gene>
<proteinExistence type="predicted"/>
<sequence length="102" mass="11355">MTFHLKALSIAATGVIWFIVAITIVMELFEEPVKTMLTAVTGHHWVTKGVFAIVLFAAVYGICAWLTTDTKDDPRPLYIAIGSAVLGGLTIFLFFVWHYFFA</sequence>
<reference evidence="2 3" key="1">
    <citation type="journal article" date="2016" name="Nat. Commun.">
        <title>Thousands of microbial genomes shed light on interconnected biogeochemical processes in an aquifer system.</title>
        <authorList>
            <person name="Anantharaman K."/>
            <person name="Brown C.T."/>
            <person name="Hug L.A."/>
            <person name="Sharon I."/>
            <person name="Castelle C.J."/>
            <person name="Probst A.J."/>
            <person name="Thomas B.C."/>
            <person name="Singh A."/>
            <person name="Wilkins M.J."/>
            <person name="Karaoz U."/>
            <person name="Brodie E.L."/>
            <person name="Williams K.H."/>
            <person name="Hubbard S.S."/>
            <person name="Banfield J.F."/>
        </authorList>
    </citation>
    <scope>NUCLEOTIDE SEQUENCE [LARGE SCALE GENOMIC DNA]</scope>
</reference>
<dbReference type="EMBL" id="MHLO01000048">
    <property type="protein sequence ID" value="OGZ10688.1"/>
    <property type="molecule type" value="Genomic_DNA"/>
</dbReference>
<keyword evidence="1" id="KW-1133">Transmembrane helix</keyword>
<organism evidence="2 3">
    <name type="scientific">Candidatus Lloydbacteria bacterium RIFCSPHIGHO2_02_FULL_54_17</name>
    <dbReference type="NCBI Taxonomy" id="1798664"/>
    <lineage>
        <taxon>Bacteria</taxon>
        <taxon>Candidatus Lloydiibacteriota</taxon>
    </lineage>
</organism>
<feature type="transmembrane region" description="Helical" evidence="1">
    <location>
        <begin position="7"/>
        <end position="29"/>
    </location>
</feature>
<feature type="transmembrane region" description="Helical" evidence="1">
    <location>
        <begin position="49"/>
        <end position="66"/>
    </location>
</feature>
<accession>A0A1G2DD24</accession>
<dbReference type="Proteomes" id="UP000178636">
    <property type="component" value="Unassembled WGS sequence"/>
</dbReference>
<evidence type="ECO:0000313" key="2">
    <source>
        <dbReference type="EMBL" id="OGZ10688.1"/>
    </source>
</evidence>
<dbReference type="AlphaFoldDB" id="A0A1G2DD24"/>
<comment type="caution">
    <text evidence="2">The sequence shown here is derived from an EMBL/GenBank/DDBJ whole genome shotgun (WGS) entry which is preliminary data.</text>
</comment>
<evidence type="ECO:0008006" key="4">
    <source>
        <dbReference type="Google" id="ProtNLM"/>
    </source>
</evidence>
<evidence type="ECO:0000256" key="1">
    <source>
        <dbReference type="SAM" id="Phobius"/>
    </source>
</evidence>
<keyword evidence="1" id="KW-0472">Membrane</keyword>
<feature type="transmembrane region" description="Helical" evidence="1">
    <location>
        <begin position="78"/>
        <end position="100"/>
    </location>
</feature>
<evidence type="ECO:0000313" key="3">
    <source>
        <dbReference type="Proteomes" id="UP000178636"/>
    </source>
</evidence>